<keyword evidence="3 9" id="KW-0418">Kinase</keyword>
<keyword evidence="10" id="KW-1185">Reference proteome</keyword>
<keyword evidence="9" id="KW-0723">Serine/threonine-protein kinase</keyword>
<dbReference type="EMBL" id="CP089983">
    <property type="protein sequence ID" value="WXB03656.1"/>
    <property type="molecule type" value="Genomic_DNA"/>
</dbReference>
<dbReference type="PROSITE" id="PS50011">
    <property type="entry name" value="PROTEIN_KINASE_DOM"/>
    <property type="match status" value="1"/>
</dbReference>
<feature type="compositionally biased region" description="Low complexity" evidence="6">
    <location>
        <begin position="407"/>
        <end position="429"/>
    </location>
</feature>
<dbReference type="SUPFAM" id="SSF56112">
    <property type="entry name" value="Protein kinase-like (PK-like)"/>
    <property type="match status" value="1"/>
</dbReference>
<keyword evidence="1" id="KW-0808">Transferase</keyword>
<dbReference type="InterPro" id="IPR008271">
    <property type="entry name" value="Ser/Thr_kinase_AS"/>
</dbReference>
<dbReference type="SMART" id="SM00220">
    <property type="entry name" value="S_TKc"/>
    <property type="match status" value="1"/>
</dbReference>
<accession>A0ABZ2L331</accession>
<keyword evidence="7" id="KW-0812">Transmembrane</keyword>
<dbReference type="Pfam" id="PF00069">
    <property type="entry name" value="Pkinase"/>
    <property type="match status" value="1"/>
</dbReference>
<dbReference type="Proteomes" id="UP001374803">
    <property type="component" value="Chromosome"/>
</dbReference>
<dbReference type="RefSeq" id="WP_394833288.1">
    <property type="nucleotide sequence ID" value="NZ_CP089929.1"/>
</dbReference>
<organism evidence="9 10">
    <name type="scientific">Pendulispora rubella</name>
    <dbReference type="NCBI Taxonomy" id="2741070"/>
    <lineage>
        <taxon>Bacteria</taxon>
        <taxon>Pseudomonadati</taxon>
        <taxon>Myxococcota</taxon>
        <taxon>Myxococcia</taxon>
        <taxon>Myxococcales</taxon>
        <taxon>Sorangiineae</taxon>
        <taxon>Pendulisporaceae</taxon>
        <taxon>Pendulispora</taxon>
    </lineage>
</organism>
<dbReference type="PROSITE" id="PS00107">
    <property type="entry name" value="PROTEIN_KINASE_ATP"/>
    <property type="match status" value="1"/>
</dbReference>
<keyword evidence="7" id="KW-0472">Membrane</keyword>
<protein>
    <submittedName>
        <fullName evidence="9">Serine/threonine protein kinase</fullName>
    </submittedName>
</protein>
<gene>
    <name evidence="9" type="ORF">LVJ94_42975</name>
</gene>
<feature type="transmembrane region" description="Helical" evidence="7">
    <location>
        <begin position="360"/>
        <end position="381"/>
    </location>
</feature>
<feature type="region of interest" description="Disordered" evidence="6">
    <location>
        <begin position="386"/>
        <end position="462"/>
    </location>
</feature>
<evidence type="ECO:0000256" key="5">
    <source>
        <dbReference type="PROSITE-ProRule" id="PRU10141"/>
    </source>
</evidence>
<evidence type="ECO:0000313" key="10">
    <source>
        <dbReference type="Proteomes" id="UP001374803"/>
    </source>
</evidence>
<feature type="binding site" evidence="5">
    <location>
        <position position="48"/>
    </location>
    <ligand>
        <name>ATP</name>
        <dbReference type="ChEBI" id="CHEBI:30616"/>
    </ligand>
</feature>
<dbReference type="PANTHER" id="PTHR43289:SF6">
    <property type="entry name" value="SERINE_THREONINE-PROTEIN KINASE NEKL-3"/>
    <property type="match status" value="1"/>
</dbReference>
<dbReference type="GO" id="GO:0004674">
    <property type="term" value="F:protein serine/threonine kinase activity"/>
    <property type="evidence" value="ECO:0007669"/>
    <property type="project" value="UniProtKB-KW"/>
</dbReference>
<evidence type="ECO:0000259" key="8">
    <source>
        <dbReference type="PROSITE" id="PS50011"/>
    </source>
</evidence>
<reference evidence="9" key="1">
    <citation type="submission" date="2021-12" db="EMBL/GenBank/DDBJ databases">
        <title>Discovery of the Pendulisporaceae a myxobacterial family with distinct sporulation behavior and unique specialized metabolism.</title>
        <authorList>
            <person name="Garcia R."/>
            <person name="Popoff A."/>
            <person name="Bader C.D."/>
            <person name="Loehr J."/>
            <person name="Walesch S."/>
            <person name="Walt C."/>
            <person name="Boldt J."/>
            <person name="Bunk B."/>
            <person name="Haeckl F.J.F.P.J."/>
            <person name="Gunesch A.P."/>
            <person name="Birkelbach J."/>
            <person name="Nuebel U."/>
            <person name="Pietschmann T."/>
            <person name="Bach T."/>
            <person name="Mueller R."/>
        </authorList>
    </citation>
    <scope>NUCLEOTIDE SEQUENCE</scope>
    <source>
        <strain evidence="9">MSr11367</strain>
    </source>
</reference>
<keyword evidence="7" id="KW-1133">Transmembrane helix</keyword>
<dbReference type="InterPro" id="IPR017441">
    <property type="entry name" value="Protein_kinase_ATP_BS"/>
</dbReference>
<evidence type="ECO:0000256" key="6">
    <source>
        <dbReference type="SAM" id="MobiDB-lite"/>
    </source>
</evidence>
<evidence type="ECO:0000256" key="3">
    <source>
        <dbReference type="ARBA" id="ARBA00022777"/>
    </source>
</evidence>
<feature type="compositionally biased region" description="Low complexity" evidence="6">
    <location>
        <begin position="440"/>
        <end position="454"/>
    </location>
</feature>
<feature type="domain" description="Protein kinase" evidence="8">
    <location>
        <begin position="19"/>
        <end position="284"/>
    </location>
</feature>
<evidence type="ECO:0000313" key="9">
    <source>
        <dbReference type="EMBL" id="WXB03656.1"/>
    </source>
</evidence>
<dbReference type="Gene3D" id="3.30.200.20">
    <property type="entry name" value="Phosphorylase Kinase, domain 1"/>
    <property type="match status" value="1"/>
</dbReference>
<dbReference type="Gene3D" id="1.10.510.10">
    <property type="entry name" value="Transferase(Phosphotransferase) domain 1"/>
    <property type="match status" value="1"/>
</dbReference>
<proteinExistence type="predicted"/>
<keyword evidence="4 5" id="KW-0067">ATP-binding</keyword>
<evidence type="ECO:0000256" key="2">
    <source>
        <dbReference type="ARBA" id="ARBA00022741"/>
    </source>
</evidence>
<evidence type="ECO:0000256" key="1">
    <source>
        <dbReference type="ARBA" id="ARBA00022679"/>
    </source>
</evidence>
<sequence>MSSPDEHIIGPGHVLLGKYRVERVLGHGGMGLVVSARHLSLEDRVAIKLLLPKHAENGDLVQRFLREARAAVRIRSQHVARVTDVGTLDYGGPYMVMEYLDGSDLAVVLEQNGPMPIHVAVDFVLQALEALAEAHSLGIVHRDVKPGNLFLTRHADGAPCIKVLDFGISKVLQADDQSLTRAGGMLGSPLYMAPEQLESARDVDARADVYSMGVVLFELLTQQRPFNAGDLPRLLYKVLNEERPPARSVRADIPPALDQVILTSMARDRGHRYPSVAEFALALLPFGSNQARASVERICGVLGVSAAQPAYITAVQPQHLAPPRTHHVSTISAAITPVAAARTNTQTVAGPAPSRSRGPLAAAIGAGAGLVLGCLLLIGLVSRTHRPEPAAAPPKIEEPAPPPQPAPSSKAESEPPAAAVPSASASAPDDAPKDTKKKSSTSSGKSAKPGSSKPDPFKRDIF</sequence>
<keyword evidence="2 5" id="KW-0547">Nucleotide-binding</keyword>
<dbReference type="InterPro" id="IPR011009">
    <property type="entry name" value="Kinase-like_dom_sf"/>
</dbReference>
<evidence type="ECO:0000256" key="4">
    <source>
        <dbReference type="ARBA" id="ARBA00022840"/>
    </source>
</evidence>
<dbReference type="CDD" id="cd14014">
    <property type="entry name" value="STKc_PknB_like"/>
    <property type="match status" value="1"/>
</dbReference>
<dbReference type="InterPro" id="IPR000719">
    <property type="entry name" value="Prot_kinase_dom"/>
</dbReference>
<evidence type="ECO:0000256" key="7">
    <source>
        <dbReference type="SAM" id="Phobius"/>
    </source>
</evidence>
<dbReference type="PROSITE" id="PS00108">
    <property type="entry name" value="PROTEIN_KINASE_ST"/>
    <property type="match status" value="1"/>
</dbReference>
<dbReference type="PANTHER" id="PTHR43289">
    <property type="entry name" value="MITOGEN-ACTIVATED PROTEIN KINASE KINASE KINASE 20-RELATED"/>
    <property type="match status" value="1"/>
</dbReference>
<name>A0ABZ2L331_9BACT</name>